<comment type="caution">
    <text evidence="1">The sequence shown here is derived from an EMBL/GenBank/DDBJ whole genome shotgun (WGS) entry which is preliminary data.</text>
</comment>
<evidence type="ECO:0000313" key="1">
    <source>
        <dbReference type="EMBL" id="KAK6639906.1"/>
    </source>
</evidence>
<dbReference type="Proteomes" id="UP001372834">
    <property type="component" value="Unassembled WGS sequence"/>
</dbReference>
<dbReference type="EMBL" id="JAWJWE010000003">
    <property type="protein sequence ID" value="KAK6639906.1"/>
    <property type="molecule type" value="Genomic_DNA"/>
</dbReference>
<accession>A0AAN8PNE1</accession>
<gene>
    <name evidence="1" type="ORF">RUM43_008182</name>
</gene>
<name>A0AAN8PNE1_POLSC</name>
<proteinExistence type="predicted"/>
<sequence>MGGTGDPHELYDVTVALPVKSQISTFWGTLTSRLNPKLKNKSRLKYGPGVKLEPVAERRAEDYRANGGGYYVDG</sequence>
<organism evidence="1 2">
    <name type="scientific">Polyplax serrata</name>
    <name type="common">Common mouse louse</name>
    <dbReference type="NCBI Taxonomy" id="468196"/>
    <lineage>
        <taxon>Eukaryota</taxon>
        <taxon>Metazoa</taxon>
        <taxon>Ecdysozoa</taxon>
        <taxon>Arthropoda</taxon>
        <taxon>Hexapoda</taxon>
        <taxon>Insecta</taxon>
        <taxon>Pterygota</taxon>
        <taxon>Neoptera</taxon>
        <taxon>Paraneoptera</taxon>
        <taxon>Psocodea</taxon>
        <taxon>Troctomorpha</taxon>
        <taxon>Phthiraptera</taxon>
        <taxon>Anoplura</taxon>
        <taxon>Polyplacidae</taxon>
        <taxon>Polyplax</taxon>
    </lineage>
</organism>
<reference evidence="1 2" key="1">
    <citation type="submission" date="2023-10" db="EMBL/GenBank/DDBJ databases">
        <title>Genomes of two closely related lineages of the louse Polyplax serrata with different host specificities.</title>
        <authorList>
            <person name="Martinu J."/>
            <person name="Tarabai H."/>
            <person name="Stefka J."/>
            <person name="Hypsa V."/>
        </authorList>
    </citation>
    <scope>NUCLEOTIDE SEQUENCE [LARGE SCALE GENOMIC DNA]</scope>
    <source>
        <strain evidence="1">HR10_N</strain>
    </source>
</reference>
<dbReference type="AlphaFoldDB" id="A0AAN8PNE1"/>
<protein>
    <submittedName>
        <fullName evidence="1">Uncharacterized protein</fullName>
    </submittedName>
</protein>
<evidence type="ECO:0000313" key="2">
    <source>
        <dbReference type="Proteomes" id="UP001372834"/>
    </source>
</evidence>